<evidence type="ECO:0000313" key="3">
    <source>
        <dbReference type="Proteomes" id="UP000286100"/>
    </source>
</evidence>
<dbReference type="InterPro" id="IPR010239">
    <property type="entry name" value="CHP02001"/>
</dbReference>
<dbReference type="Proteomes" id="UP000286100">
    <property type="component" value="Unassembled WGS sequence"/>
</dbReference>
<accession>A0A418W6N7</accession>
<comment type="caution">
    <text evidence="2">The sequence shown here is derived from an EMBL/GenBank/DDBJ whole genome shotgun (WGS) entry which is preliminary data.</text>
</comment>
<sequence>MRTSITGLTALALAMLATPVFAQDEAAAPEAESSITVSGGATLVTDYRFRGISQTDKNFALQGTISVSHESGFYATVWGSTIDDYVAAGGDQELDLILGWKKDFSGTTLDVGVLYYYYPGAEEIVPGYDSDFFEPYVAVSHTFGPVTGKLTAAYAPKASALSVGNGKEDNFYLAGDLSAGIPGTPLSVSAHLGHSFGPSYLTIGDEYTDWSLGATYTWKNLSFGVSYVDTDKSLINPLSGKNVSKAGVVGSIGVAF</sequence>
<dbReference type="RefSeq" id="WP_119764642.1">
    <property type="nucleotide sequence ID" value="NZ_QYUM01000004.1"/>
</dbReference>
<feature type="signal peptide" evidence="1">
    <location>
        <begin position="1"/>
        <end position="22"/>
    </location>
</feature>
<dbReference type="AlphaFoldDB" id="A0A418W6N7"/>
<evidence type="ECO:0000313" key="2">
    <source>
        <dbReference type="EMBL" id="RJF85669.1"/>
    </source>
</evidence>
<proteinExistence type="predicted"/>
<dbReference type="Pfam" id="PF09694">
    <property type="entry name" value="Gcw_chp"/>
    <property type="match status" value="1"/>
</dbReference>
<keyword evidence="1" id="KW-0732">Signal</keyword>
<dbReference type="EMBL" id="QYUM01000004">
    <property type="protein sequence ID" value="RJF85669.1"/>
    <property type="molecule type" value="Genomic_DNA"/>
</dbReference>
<organism evidence="2 3">
    <name type="scientific">Sphingomonas cavernae</name>
    <dbReference type="NCBI Taxonomy" id="2320861"/>
    <lineage>
        <taxon>Bacteria</taxon>
        <taxon>Pseudomonadati</taxon>
        <taxon>Pseudomonadota</taxon>
        <taxon>Alphaproteobacteria</taxon>
        <taxon>Sphingomonadales</taxon>
        <taxon>Sphingomonadaceae</taxon>
        <taxon>Sphingomonas</taxon>
    </lineage>
</organism>
<keyword evidence="3" id="KW-1185">Reference proteome</keyword>
<dbReference type="NCBIfam" id="TIGR02001">
    <property type="entry name" value="gcw_chp"/>
    <property type="match status" value="1"/>
</dbReference>
<name>A0A418W6N7_9SPHN</name>
<feature type="chain" id="PRO_5018973531" description="Porin" evidence="1">
    <location>
        <begin position="23"/>
        <end position="256"/>
    </location>
</feature>
<evidence type="ECO:0008006" key="4">
    <source>
        <dbReference type="Google" id="ProtNLM"/>
    </source>
</evidence>
<protein>
    <recommendedName>
        <fullName evidence="4">Porin</fullName>
    </recommendedName>
</protein>
<reference evidence="2 3" key="1">
    <citation type="submission" date="2018-09" db="EMBL/GenBank/DDBJ databases">
        <authorList>
            <person name="Zhu H."/>
        </authorList>
    </citation>
    <scope>NUCLEOTIDE SEQUENCE [LARGE SCALE GENOMIC DNA]</scope>
    <source>
        <strain evidence="2 3">K2R01-6</strain>
    </source>
</reference>
<dbReference type="OrthoDB" id="9793561at2"/>
<gene>
    <name evidence="2" type="ORF">D3876_17360</name>
</gene>
<evidence type="ECO:0000256" key="1">
    <source>
        <dbReference type="SAM" id="SignalP"/>
    </source>
</evidence>